<dbReference type="InterPro" id="IPR050568">
    <property type="entry name" value="Transcr_DNA_Rep_Reg"/>
</dbReference>
<dbReference type="Gene3D" id="1.10.20.10">
    <property type="entry name" value="Histone, subunit A"/>
    <property type="match status" value="1"/>
</dbReference>
<dbReference type="GO" id="GO:0046982">
    <property type="term" value="F:protein heterodimerization activity"/>
    <property type="evidence" value="ECO:0007669"/>
    <property type="project" value="InterPro"/>
</dbReference>
<feature type="region of interest" description="Disordered" evidence="3">
    <location>
        <begin position="168"/>
        <end position="231"/>
    </location>
</feature>
<dbReference type="PANTHER" id="PTHR10252">
    <property type="entry name" value="HISTONE-LIKE TRANSCRIPTION FACTOR CCAAT-RELATED"/>
    <property type="match status" value="1"/>
</dbReference>
<reference evidence="5" key="1">
    <citation type="submission" date="2020-11" db="EMBL/GenBank/DDBJ databases">
        <authorList>
            <consortium name="DOE Joint Genome Institute"/>
            <person name="Ahrendt S."/>
            <person name="Riley R."/>
            <person name="Andreopoulos W."/>
            <person name="Labutti K."/>
            <person name="Pangilinan J."/>
            <person name="Ruiz-Duenas F.J."/>
            <person name="Barrasa J.M."/>
            <person name="Sanchez-Garcia M."/>
            <person name="Camarero S."/>
            <person name="Miyauchi S."/>
            <person name="Serrano A."/>
            <person name="Linde D."/>
            <person name="Babiker R."/>
            <person name="Drula E."/>
            <person name="Ayuso-Fernandez I."/>
            <person name="Pacheco R."/>
            <person name="Padilla G."/>
            <person name="Ferreira P."/>
            <person name="Barriuso J."/>
            <person name="Kellner H."/>
            <person name="Castanera R."/>
            <person name="Alfaro M."/>
            <person name="Ramirez L."/>
            <person name="Pisabarro A.G."/>
            <person name="Kuo A."/>
            <person name="Tritt A."/>
            <person name="Lipzen A."/>
            <person name="He G."/>
            <person name="Yan M."/>
            <person name="Ng V."/>
            <person name="Cullen D."/>
            <person name="Martin F."/>
            <person name="Rosso M.-N."/>
            <person name="Henrissat B."/>
            <person name="Hibbett D."/>
            <person name="Martinez A.T."/>
            <person name="Grigoriev I.V."/>
        </authorList>
    </citation>
    <scope>NUCLEOTIDE SEQUENCE</scope>
    <source>
        <strain evidence="5">CBS 247.69</strain>
    </source>
</reference>
<feature type="domain" description="Transcription factor CBF/NF-Y/archaeal histone" evidence="4">
    <location>
        <begin position="66"/>
        <end position="127"/>
    </location>
</feature>
<evidence type="ECO:0000313" key="5">
    <source>
        <dbReference type="EMBL" id="KAF9464174.1"/>
    </source>
</evidence>
<evidence type="ECO:0000313" key="6">
    <source>
        <dbReference type="Proteomes" id="UP000807353"/>
    </source>
</evidence>
<evidence type="ECO:0000256" key="2">
    <source>
        <dbReference type="ARBA" id="ARBA00023242"/>
    </source>
</evidence>
<dbReference type="AlphaFoldDB" id="A0A9P5Y8K7"/>
<feature type="compositionally biased region" description="Polar residues" evidence="3">
    <location>
        <begin position="1"/>
        <end position="16"/>
    </location>
</feature>
<comment type="subcellular location">
    <subcellularLocation>
        <location evidence="1">Nucleus</location>
    </subcellularLocation>
</comment>
<dbReference type="PANTHER" id="PTHR10252:SF54">
    <property type="entry name" value="CHROMATIN ACCESSIBILITY COMPLEX PROTEIN 1"/>
    <property type="match status" value="1"/>
</dbReference>
<proteinExistence type="predicted"/>
<dbReference type="OrthoDB" id="636685at2759"/>
<dbReference type="GO" id="GO:0008623">
    <property type="term" value="C:CHRAC"/>
    <property type="evidence" value="ECO:0007669"/>
    <property type="project" value="TreeGrafter"/>
</dbReference>
<evidence type="ECO:0000256" key="3">
    <source>
        <dbReference type="SAM" id="MobiDB-lite"/>
    </source>
</evidence>
<dbReference type="Pfam" id="PF00808">
    <property type="entry name" value="CBFD_NFYB_HMF"/>
    <property type="match status" value="1"/>
</dbReference>
<name>A0A9P5Y8K7_9AGAR</name>
<dbReference type="InterPro" id="IPR003958">
    <property type="entry name" value="CBFA_NFYB_domain"/>
</dbReference>
<accession>A0A9P5Y8K7</accession>
<sequence>MASNSISTPLPGSSNETIHEIYSDVEEEFDELDSDSEIDEQGASTSTRKNGVGPTGGERIPGHSLLPALRLENIIQADGVTGALSLSKEGLFVLSIATEEFIKRMTQAGQLHASADRRNTVHYRDMAATTQQYQEFKFLNDTIPAPLTLSEALSLREAKEKELLEEDPAMATSASLHPTTSVSAPTARTKAKVRSNGAEKLNGTLSLGPRKRSGSRGRTSHDDASEGVVDVDGDGVWSEWAERQAISRSGSELPHRASRNGAGSLSAVARPSPLANGHSVVPSRSGTNTPRSQEGASEQPSPQPYVSRSSEEATSWPGQYTGPASGFLQGPGGPFGRVTQNPGRTIYSQQHRAD</sequence>
<feature type="compositionally biased region" description="Polar residues" evidence="3">
    <location>
        <begin position="172"/>
        <end position="186"/>
    </location>
</feature>
<feature type="region of interest" description="Disordered" evidence="3">
    <location>
        <begin position="1"/>
        <end position="63"/>
    </location>
</feature>
<keyword evidence="6" id="KW-1185">Reference proteome</keyword>
<feature type="compositionally biased region" description="Acidic residues" evidence="3">
    <location>
        <begin position="23"/>
        <end position="40"/>
    </location>
</feature>
<comment type="caution">
    <text evidence="5">The sequence shown here is derived from an EMBL/GenBank/DDBJ whole genome shotgun (WGS) entry which is preliminary data.</text>
</comment>
<gene>
    <name evidence="5" type="ORF">BDZ94DRAFT_523242</name>
</gene>
<dbReference type="SUPFAM" id="SSF47113">
    <property type="entry name" value="Histone-fold"/>
    <property type="match status" value="1"/>
</dbReference>
<organism evidence="5 6">
    <name type="scientific">Collybia nuda</name>
    <dbReference type="NCBI Taxonomy" id="64659"/>
    <lineage>
        <taxon>Eukaryota</taxon>
        <taxon>Fungi</taxon>
        <taxon>Dikarya</taxon>
        <taxon>Basidiomycota</taxon>
        <taxon>Agaricomycotina</taxon>
        <taxon>Agaricomycetes</taxon>
        <taxon>Agaricomycetidae</taxon>
        <taxon>Agaricales</taxon>
        <taxon>Tricholomatineae</taxon>
        <taxon>Clitocybaceae</taxon>
        <taxon>Collybia</taxon>
    </lineage>
</organism>
<evidence type="ECO:0000259" key="4">
    <source>
        <dbReference type="Pfam" id="PF00808"/>
    </source>
</evidence>
<dbReference type="InterPro" id="IPR009072">
    <property type="entry name" value="Histone-fold"/>
</dbReference>
<evidence type="ECO:0000256" key="1">
    <source>
        <dbReference type="ARBA" id="ARBA00004123"/>
    </source>
</evidence>
<feature type="region of interest" description="Disordered" evidence="3">
    <location>
        <begin position="246"/>
        <end position="354"/>
    </location>
</feature>
<feature type="compositionally biased region" description="Polar residues" evidence="3">
    <location>
        <begin position="338"/>
        <end position="354"/>
    </location>
</feature>
<protein>
    <recommendedName>
        <fullName evidence="4">Transcription factor CBF/NF-Y/archaeal histone domain-containing protein</fullName>
    </recommendedName>
</protein>
<dbReference type="GO" id="GO:0006261">
    <property type="term" value="P:DNA-templated DNA replication"/>
    <property type="evidence" value="ECO:0007669"/>
    <property type="project" value="TreeGrafter"/>
</dbReference>
<feature type="compositionally biased region" description="Polar residues" evidence="3">
    <location>
        <begin position="282"/>
        <end position="318"/>
    </location>
</feature>
<dbReference type="EMBL" id="MU150256">
    <property type="protein sequence ID" value="KAF9464174.1"/>
    <property type="molecule type" value="Genomic_DNA"/>
</dbReference>
<keyword evidence="2" id="KW-0539">Nucleus</keyword>
<dbReference type="Proteomes" id="UP000807353">
    <property type="component" value="Unassembled WGS sequence"/>
</dbReference>